<dbReference type="EMBL" id="SSTE01004728">
    <property type="protein sequence ID" value="KAA0062152.1"/>
    <property type="molecule type" value="Genomic_DNA"/>
</dbReference>
<evidence type="ECO:0000313" key="3">
    <source>
        <dbReference type="Proteomes" id="UP000321393"/>
    </source>
</evidence>
<comment type="caution">
    <text evidence="1">The sequence shown here is derived from an EMBL/GenBank/DDBJ whole genome shotgun (WGS) entry which is preliminary data.</text>
</comment>
<name>A0A5A7V1R4_CUCMM</name>
<evidence type="ECO:0000313" key="2">
    <source>
        <dbReference type="EMBL" id="TYK04888.1"/>
    </source>
</evidence>
<dbReference type="GO" id="GO:0004838">
    <property type="term" value="F:L-tyrosine-2-oxoglutarate transaminase activity"/>
    <property type="evidence" value="ECO:0007669"/>
    <property type="project" value="TreeGrafter"/>
</dbReference>
<protein>
    <submittedName>
        <fullName evidence="1">Tyrosine aminotransferase-like protein1</fullName>
    </submittedName>
</protein>
<dbReference type="Gene3D" id="3.90.1150.10">
    <property type="entry name" value="Aspartate Aminotransferase, domain 1"/>
    <property type="match status" value="1"/>
</dbReference>
<dbReference type="Proteomes" id="UP000321947">
    <property type="component" value="Unassembled WGS sequence"/>
</dbReference>
<keyword evidence="2" id="KW-0808">Transferase</keyword>
<accession>A0A5A7V1R4</accession>
<evidence type="ECO:0000313" key="1">
    <source>
        <dbReference type="EMBL" id="KAA0062152.1"/>
    </source>
</evidence>
<proteinExistence type="predicted"/>
<evidence type="ECO:0000313" key="4">
    <source>
        <dbReference type="Proteomes" id="UP000321947"/>
    </source>
</evidence>
<dbReference type="PANTHER" id="PTHR45744">
    <property type="entry name" value="TYROSINE AMINOTRANSFERASE"/>
    <property type="match status" value="1"/>
</dbReference>
<sequence>MVQKLFRTACTKTRAESRNILWKGSFPAQPLTKFYFADFYLDSPAVKLDLSILEGIEDDYDFCVQLAKEESVIIVPGAVVGLKNWLRISFAIDIEALRDGLRRLKVFCQRHIKGSQASFILIQSKDGIDLKL</sequence>
<keyword evidence="1" id="KW-0032">Aminotransferase</keyword>
<reference evidence="3 4" key="1">
    <citation type="submission" date="2019-08" db="EMBL/GenBank/DDBJ databases">
        <title>Draft genome sequences of two oriental melons (Cucumis melo L. var makuwa).</title>
        <authorList>
            <person name="Kwon S.-Y."/>
        </authorList>
    </citation>
    <scope>NUCLEOTIDE SEQUENCE [LARGE SCALE GENOMIC DNA]</scope>
    <source>
        <strain evidence="4">cv. Chang Bougi</strain>
        <strain evidence="3">cv. SW 3</strain>
        <tissue evidence="1">Leaf</tissue>
    </source>
</reference>
<dbReference type="InterPro" id="IPR015422">
    <property type="entry name" value="PyrdxlP-dep_Trfase_small"/>
</dbReference>
<gene>
    <name evidence="2" type="ORF">E5676_scaffold143G00810</name>
    <name evidence="1" type="ORF">E6C27_scaffold89G005230</name>
</gene>
<dbReference type="PANTHER" id="PTHR45744:SF11">
    <property type="entry name" value="TYROSINE AMINOTRANSFERASE"/>
    <property type="match status" value="1"/>
</dbReference>
<dbReference type="EMBL" id="SSTD01014011">
    <property type="protein sequence ID" value="TYK04888.1"/>
    <property type="molecule type" value="Genomic_DNA"/>
</dbReference>
<dbReference type="Proteomes" id="UP000321393">
    <property type="component" value="Unassembled WGS sequence"/>
</dbReference>
<organism evidence="1 3">
    <name type="scientific">Cucumis melo var. makuwa</name>
    <name type="common">Oriental melon</name>
    <dbReference type="NCBI Taxonomy" id="1194695"/>
    <lineage>
        <taxon>Eukaryota</taxon>
        <taxon>Viridiplantae</taxon>
        <taxon>Streptophyta</taxon>
        <taxon>Embryophyta</taxon>
        <taxon>Tracheophyta</taxon>
        <taxon>Spermatophyta</taxon>
        <taxon>Magnoliopsida</taxon>
        <taxon>eudicotyledons</taxon>
        <taxon>Gunneridae</taxon>
        <taxon>Pentapetalae</taxon>
        <taxon>rosids</taxon>
        <taxon>fabids</taxon>
        <taxon>Cucurbitales</taxon>
        <taxon>Cucurbitaceae</taxon>
        <taxon>Benincaseae</taxon>
        <taxon>Cucumis</taxon>
    </lineage>
</organism>
<dbReference type="OrthoDB" id="7042322at2759"/>
<dbReference type="SUPFAM" id="SSF53383">
    <property type="entry name" value="PLP-dependent transferases"/>
    <property type="match status" value="1"/>
</dbReference>
<dbReference type="InterPro" id="IPR015424">
    <property type="entry name" value="PyrdxlP-dep_Trfase"/>
</dbReference>
<dbReference type="GO" id="GO:0006572">
    <property type="term" value="P:L-tyrosine catabolic process"/>
    <property type="evidence" value="ECO:0007669"/>
    <property type="project" value="TreeGrafter"/>
</dbReference>
<dbReference type="STRING" id="1194695.A0A5A7V1R4"/>
<dbReference type="AlphaFoldDB" id="A0A5A7V1R4"/>